<proteinExistence type="predicted"/>
<dbReference type="AlphaFoldDB" id="X0UPD8"/>
<name>X0UPD8_9ZZZZ</name>
<organism evidence="1">
    <name type="scientific">marine sediment metagenome</name>
    <dbReference type="NCBI Taxonomy" id="412755"/>
    <lineage>
        <taxon>unclassified sequences</taxon>
        <taxon>metagenomes</taxon>
        <taxon>ecological metagenomes</taxon>
    </lineage>
</organism>
<comment type="caution">
    <text evidence="1">The sequence shown here is derived from an EMBL/GenBank/DDBJ whole genome shotgun (WGS) entry which is preliminary data.</text>
</comment>
<feature type="non-terminal residue" evidence="1">
    <location>
        <position position="1"/>
    </location>
</feature>
<gene>
    <name evidence="1" type="ORF">S01H1_46405</name>
</gene>
<protein>
    <submittedName>
        <fullName evidence="1">Uncharacterized protein</fullName>
    </submittedName>
</protein>
<accession>X0UPD8</accession>
<sequence length="263" mass="30057">PSYVKTGEADYLLSSLPDVALMESIIYIGKHNVLPKGIRGLTNGDCVESYHNGVDLGQANIQFLQRAVKHQFMSQYRQHIHYARQVAFFCKVCGEYKATGMFEFIRKDKSYTEQINFTEDHIIDPARTGFKEVKNRNDPGTRKVVHCVPCGSSNKKNFENRYEGIYASAREYFFTESFLERLVKDGRPLPKVTSVRIRVKEPASETEKLAFIISGGKEKDSEHFQLLRDNRESLEAELGKETISLLLSEGNQAIYDKFGLRLL</sequence>
<evidence type="ECO:0000313" key="1">
    <source>
        <dbReference type="EMBL" id="GAG07684.1"/>
    </source>
</evidence>
<reference evidence="1" key="1">
    <citation type="journal article" date="2014" name="Front. Microbiol.">
        <title>High frequency of phylogenetically diverse reductive dehalogenase-homologous genes in deep subseafloor sedimentary metagenomes.</title>
        <authorList>
            <person name="Kawai M."/>
            <person name="Futagami T."/>
            <person name="Toyoda A."/>
            <person name="Takaki Y."/>
            <person name="Nishi S."/>
            <person name="Hori S."/>
            <person name="Arai W."/>
            <person name="Tsubouchi T."/>
            <person name="Morono Y."/>
            <person name="Uchiyama I."/>
            <person name="Ito T."/>
            <person name="Fujiyama A."/>
            <person name="Inagaki F."/>
            <person name="Takami H."/>
        </authorList>
    </citation>
    <scope>NUCLEOTIDE SEQUENCE</scope>
    <source>
        <strain evidence="1">Expedition CK06-06</strain>
    </source>
</reference>
<feature type="non-terminal residue" evidence="1">
    <location>
        <position position="263"/>
    </location>
</feature>
<dbReference type="EMBL" id="BARS01029714">
    <property type="protein sequence ID" value="GAG07684.1"/>
    <property type="molecule type" value="Genomic_DNA"/>
</dbReference>